<evidence type="ECO:0000313" key="12">
    <source>
        <dbReference type="EMBL" id="EFJ08489.1"/>
    </source>
</evidence>
<dbReference type="HOGENOM" id="CLU_000625_4_2_1"/>
<dbReference type="Pfam" id="PF00082">
    <property type="entry name" value="Peptidase_S8"/>
    <property type="match status" value="1"/>
</dbReference>
<proteinExistence type="inferred from homology"/>
<accession>D8T498</accession>
<evidence type="ECO:0000256" key="5">
    <source>
        <dbReference type="ARBA" id="ARBA00022825"/>
    </source>
</evidence>
<keyword evidence="13" id="KW-1185">Reference proteome</keyword>
<dbReference type="Gene3D" id="2.60.40.2310">
    <property type="match status" value="1"/>
</dbReference>
<dbReference type="InterPro" id="IPR015500">
    <property type="entry name" value="Peptidase_S8_subtilisin-rel"/>
</dbReference>
<dbReference type="Gene3D" id="3.40.50.200">
    <property type="entry name" value="Peptidase S8/S53 domain"/>
    <property type="match status" value="2"/>
</dbReference>
<dbReference type="InterPro" id="IPR000209">
    <property type="entry name" value="Peptidase_S8/S53_dom"/>
</dbReference>
<evidence type="ECO:0000256" key="8">
    <source>
        <dbReference type="SAM" id="MobiDB-lite"/>
    </source>
</evidence>
<evidence type="ECO:0000256" key="3">
    <source>
        <dbReference type="ARBA" id="ARBA00022729"/>
    </source>
</evidence>
<dbReference type="OMA" id="MWSSHEE"/>
<dbReference type="Gramene" id="EFJ08489">
    <property type="protein sequence ID" value="EFJ08489"/>
    <property type="gene ID" value="SELMODRAFT_131663"/>
</dbReference>
<comment type="similarity">
    <text evidence="1 7">Belongs to the peptidase S8 family.</text>
</comment>
<feature type="active site" description="Charge relay system" evidence="6 7">
    <location>
        <position position="180"/>
    </location>
</feature>
<keyword evidence="2 7" id="KW-0645">Protease</keyword>
<dbReference type="PROSITE" id="PS51892">
    <property type="entry name" value="SUBTILASE"/>
    <property type="match status" value="1"/>
</dbReference>
<evidence type="ECO:0000259" key="11">
    <source>
        <dbReference type="Pfam" id="PF17766"/>
    </source>
</evidence>
<dbReference type="InParanoid" id="D8T498"/>
<evidence type="ECO:0000256" key="7">
    <source>
        <dbReference type="PROSITE-ProRule" id="PRU01240"/>
    </source>
</evidence>
<evidence type="ECO:0000313" key="13">
    <source>
        <dbReference type="Proteomes" id="UP000001514"/>
    </source>
</evidence>
<sequence length="616" mass="65161">YVVYMGGKQAGIEPASVTAGHHQILAQVFGRQAKELTDPSKIRYSYNYAFSGFSATLTADEAEKIKGMPGVVSVFRSRNIQLHTTRSWDFLGLSLSKQVPLNASSDVIVGLLDTGIWPESKSFSDAGMGPVPSRWKGQCVNGATNVSEQVICNRKVIGARYYELGVSERRYESGRDEIGHGSHTASTAAGREVPGANSDGTAKGTARGGLPGARIAVYKVCWIFKKCSDDGILAAFDDAIKDGVDILSISLGAETPASFDQDSVAIGTFHAAQHGISISTSAGNSGPMMGSIANFAPWMLSIAASTTDRGDSSLTSESHVYLEFSQPNQGLPTSSAPVIPYFSARGPSRFSPSILKPDVAAPGVHILAAWPDNIATENGELNQQFGFLTGTSMACPHATGVIAYVKSLHPKWSPAAIKSAIMTTANNLDNTKKVMKVDSGDTGTPFDYGTGEVQPVLAADPGLVYDLDVADYVTHLCSDGFTSAQLRTISGNPNITCPSPKKHPRPPLNYPSFSFPALEIAVPQSSQRTLTNVGPEKASTYTATITNAEASTAASITVAPSKLAFTKIGQKLAYTLTVNASAAPSSPIEWAFAWISWSDGKHQVKSPIAMKINPKS</sequence>
<dbReference type="InterPro" id="IPR010259">
    <property type="entry name" value="S8pro/Inhibitor_I9"/>
</dbReference>
<dbReference type="SUPFAM" id="SSF52743">
    <property type="entry name" value="Subtilisin-like"/>
    <property type="match status" value="1"/>
</dbReference>
<evidence type="ECO:0000259" key="10">
    <source>
        <dbReference type="Pfam" id="PF05922"/>
    </source>
</evidence>
<keyword evidence="3" id="KW-0732">Signal</keyword>
<feature type="region of interest" description="Disordered" evidence="8">
    <location>
        <begin position="173"/>
        <end position="207"/>
    </location>
</feature>
<feature type="non-terminal residue" evidence="12">
    <location>
        <position position="1"/>
    </location>
</feature>
<name>D8T498_SELML</name>
<feature type="domain" description="Peptidase S8/S53" evidence="9">
    <location>
        <begin position="105"/>
        <end position="451"/>
    </location>
</feature>
<dbReference type="PANTHER" id="PTHR10795">
    <property type="entry name" value="PROPROTEIN CONVERTASE SUBTILISIN/KEXIN"/>
    <property type="match status" value="1"/>
</dbReference>
<dbReference type="InterPro" id="IPR045051">
    <property type="entry name" value="SBT"/>
</dbReference>
<evidence type="ECO:0000259" key="9">
    <source>
        <dbReference type="Pfam" id="PF00082"/>
    </source>
</evidence>
<dbReference type="Pfam" id="PF17766">
    <property type="entry name" value="fn3_6"/>
    <property type="match status" value="1"/>
</dbReference>
<dbReference type="CDD" id="cd04852">
    <property type="entry name" value="Peptidases_S8_3"/>
    <property type="match status" value="1"/>
</dbReference>
<evidence type="ECO:0000256" key="1">
    <source>
        <dbReference type="ARBA" id="ARBA00011073"/>
    </source>
</evidence>
<dbReference type="Pfam" id="PF05922">
    <property type="entry name" value="Inhibitor_I9"/>
    <property type="match status" value="1"/>
</dbReference>
<dbReference type="InterPro" id="IPR034197">
    <property type="entry name" value="Peptidases_S8_3"/>
</dbReference>
<dbReference type="InterPro" id="IPR036852">
    <property type="entry name" value="Peptidase_S8/S53_dom_sf"/>
</dbReference>
<protein>
    <recommendedName>
        <fullName evidence="14">Subtilisin-like protease</fullName>
    </recommendedName>
</protein>
<feature type="active site" description="Charge relay system" evidence="6 7">
    <location>
        <position position="392"/>
    </location>
</feature>
<reference evidence="12 13" key="1">
    <citation type="journal article" date="2011" name="Science">
        <title>The Selaginella genome identifies genetic changes associated with the evolution of vascular plants.</title>
        <authorList>
            <person name="Banks J.A."/>
            <person name="Nishiyama T."/>
            <person name="Hasebe M."/>
            <person name="Bowman J.L."/>
            <person name="Gribskov M."/>
            <person name="dePamphilis C."/>
            <person name="Albert V.A."/>
            <person name="Aono N."/>
            <person name="Aoyama T."/>
            <person name="Ambrose B.A."/>
            <person name="Ashton N.W."/>
            <person name="Axtell M.J."/>
            <person name="Barker E."/>
            <person name="Barker M.S."/>
            <person name="Bennetzen J.L."/>
            <person name="Bonawitz N.D."/>
            <person name="Chapple C."/>
            <person name="Cheng C."/>
            <person name="Correa L.G."/>
            <person name="Dacre M."/>
            <person name="DeBarry J."/>
            <person name="Dreyer I."/>
            <person name="Elias M."/>
            <person name="Engstrom E.M."/>
            <person name="Estelle M."/>
            <person name="Feng L."/>
            <person name="Finet C."/>
            <person name="Floyd S.K."/>
            <person name="Frommer W.B."/>
            <person name="Fujita T."/>
            <person name="Gramzow L."/>
            <person name="Gutensohn M."/>
            <person name="Harholt J."/>
            <person name="Hattori M."/>
            <person name="Heyl A."/>
            <person name="Hirai T."/>
            <person name="Hiwatashi Y."/>
            <person name="Ishikawa M."/>
            <person name="Iwata M."/>
            <person name="Karol K.G."/>
            <person name="Koehler B."/>
            <person name="Kolukisaoglu U."/>
            <person name="Kubo M."/>
            <person name="Kurata T."/>
            <person name="Lalonde S."/>
            <person name="Li K."/>
            <person name="Li Y."/>
            <person name="Litt A."/>
            <person name="Lyons E."/>
            <person name="Manning G."/>
            <person name="Maruyama T."/>
            <person name="Michael T.P."/>
            <person name="Mikami K."/>
            <person name="Miyazaki S."/>
            <person name="Morinaga S."/>
            <person name="Murata T."/>
            <person name="Mueller-Roeber B."/>
            <person name="Nelson D.R."/>
            <person name="Obara M."/>
            <person name="Oguri Y."/>
            <person name="Olmstead R.G."/>
            <person name="Onodera N."/>
            <person name="Petersen B.L."/>
            <person name="Pils B."/>
            <person name="Prigge M."/>
            <person name="Rensing S.A."/>
            <person name="Riano-Pachon D.M."/>
            <person name="Roberts A.W."/>
            <person name="Sato Y."/>
            <person name="Scheller H.V."/>
            <person name="Schulz B."/>
            <person name="Schulz C."/>
            <person name="Shakirov E.V."/>
            <person name="Shibagaki N."/>
            <person name="Shinohara N."/>
            <person name="Shippen D.E."/>
            <person name="Soerensen I."/>
            <person name="Sotooka R."/>
            <person name="Sugimoto N."/>
            <person name="Sugita M."/>
            <person name="Sumikawa N."/>
            <person name="Tanurdzic M."/>
            <person name="Theissen G."/>
            <person name="Ulvskov P."/>
            <person name="Wakazuki S."/>
            <person name="Weng J.K."/>
            <person name="Willats W.W."/>
            <person name="Wipf D."/>
            <person name="Wolf P.G."/>
            <person name="Yang L."/>
            <person name="Zimmer A.D."/>
            <person name="Zhu Q."/>
            <person name="Mitros T."/>
            <person name="Hellsten U."/>
            <person name="Loque D."/>
            <person name="Otillar R."/>
            <person name="Salamov A."/>
            <person name="Schmutz J."/>
            <person name="Shapiro H."/>
            <person name="Lindquist E."/>
            <person name="Lucas S."/>
            <person name="Rokhsar D."/>
            <person name="Grigoriev I.V."/>
        </authorList>
    </citation>
    <scope>NUCLEOTIDE SEQUENCE [LARGE SCALE GENOMIC DNA]</scope>
</reference>
<dbReference type="KEGG" id="smo:SELMODRAFT_131663"/>
<feature type="domain" description="Subtilisin-like protease fibronectin type-III" evidence="11">
    <location>
        <begin position="508"/>
        <end position="609"/>
    </location>
</feature>
<feature type="domain" description="Inhibitor I9" evidence="10">
    <location>
        <begin position="1"/>
        <end position="83"/>
    </location>
</feature>
<keyword evidence="4 7" id="KW-0378">Hydrolase</keyword>
<dbReference type="Gene3D" id="3.30.70.80">
    <property type="entry name" value="Peptidase S8 propeptide/proteinase inhibitor I9"/>
    <property type="match status" value="1"/>
</dbReference>
<feature type="active site" description="Charge relay system" evidence="6 7">
    <location>
        <position position="113"/>
    </location>
</feature>
<gene>
    <name evidence="12" type="ORF">SELMODRAFT_131663</name>
</gene>
<dbReference type="PROSITE" id="PS00138">
    <property type="entry name" value="SUBTILASE_SER"/>
    <property type="match status" value="1"/>
</dbReference>
<dbReference type="Proteomes" id="UP000001514">
    <property type="component" value="Unassembled WGS sequence"/>
</dbReference>
<dbReference type="GO" id="GO:0005576">
    <property type="term" value="C:extracellular region"/>
    <property type="evidence" value="ECO:0000318"/>
    <property type="project" value="GO_Central"/>
</dbReference>
<dbReference type="GO" id="GO:0006508">
    <property type="term" value="P:proteolysis"/>
    <property type="evidence" value="ECO:0007669"/>
    <property type="project" value="UniProtKB-KW"/>
</dbReference>
<evidence type="ECO:0000256" key="6">
    <source>
        <dbReference type="PIRSR" id="PIRSR615500-1"/>
    </source>
</evidence>
<evidence type="ECO:0008006" key="14">
    <source>
        <dbReference type="Google" id="ProtNLM"/>
    </source>
</evidence>
<keyword evidence="5 7" id="KW-0720">Serine protease</keyword>
<dbReference type="InterPro" id="IPR041469">
    <property type="entry name" value="Subtilisin-like_FN3"/>
</dbReference>
<dbReference type="FunFam" id="3.40.50.200:FF:000006">
    <property type="entry name" value="Subtilisin-like protease SBT1.5"/>
    <property type="match status" value="1"/>
</dbReference>
<evidence type="ECO:0000256" key="4">
    <source>
        <dbReference type="ARBA" id="ARBA00022801"/>
    </source>
</evidence>
<dbReference type="EMBL" id="GL377673">
    <property type="protein sequence ID" value="EFJ08489.1"/>
    <property type="molecule type" value="Genomic_DNA"/>
</dbReference>
<dbReference type="InterPro" id="IPR023828">
    <property type="entry name" value="Peptidase_S8_Ser-AS"/>
</dbReference>
<dbReference type="GO" id="GO:0004252">
    <property type="term" value="F:serine-type endopeptidase activity"/>
    <property type="evidence" value="ECO:0000318"/>
    <property type="project" value="GO_Central"/>
</dbReference>
<organism evidence="13">
    <name type="scientific">Selaginella moellendorffii</name>
    <name type="common">Spikemoss</name>
    <dbReference type="NCBI Taxonomy" id="88036"/>
    <lineage>
        <taxon>Eukaryota</taxon>
        <taxon>Viridiplantae</taxon>
        <taxon>Streptophyta</taxon>
        <taxon>Embryophyta</taxon>
        <taxon>Tracheophyta</taxon>
        <taxon>Lycopodiopsida</taxon>
        <taxon>Selaginellales</taxon>
        <taxon>Selaginellaceae</taxon>
        <taxon>Selaginella</taxon>
    </lineage>
</organism>
<dbReference type="PRINTS" id="PR00723">
    <property type="entry name" value="SUBTILISIN"/>
</dbReference>
<dbReference type="AlphaFoldDB" id="D8T498"/>
<dbReference type="InterPro" id="IPR037045">
    <property type="entry name" value="S8pro/Inhibitor_I9_sf"/>
</dbReference>
<evidence type="ECO:0000256" key="2">
    <source>
        <dbReference type="ARBA" id="ARBA00022670"/>
    </source>
</evidence>